<name>A0A9Q0AJL0_9PEZI</name>
<sequence length="399" mass="41588">MSLTRVIKALAILSATQSVNAHSWVEYVRRVSSTGSFVGDIGYPMGHVNRTDPSFADTAVQNKILDVTSNPAVCREFSGGGYSNPAYPPLTAAAGEFVSLQYAENGHTSFPDQTPRGFRGGNVMIYGTSEDTTGMGINDVLYQWDTEGSGGNQKGKLLASHFFDDGQCYENPNASPIRAQRAAKYGAESLLCQSNLQLPSDLPASGKYTVMWVWDWPQNPNEKGNTTEIYTSCAIINLDAPSSGSSIKGVVQFKQNKNILLAAIESQMKTLVEVTARGTGTAAPAAVTDAPAATNTASASASKTQASSSSKKHGGGGVKTVTVTAEAATVTQYETVTVSAGAGGSGQKTSSAAQASVTSGLKTSVRSSSTRPAITGAVSVTSVAPFLKARATGQARRMR</sequence>
<protein>
    <recommendedName>
        <fullName evidence="3">DUF7492 domain-containing protein</fullName>
    </recommendedName>
</protein>
<evidence type="ECO:0000259" key="3">
    <source>
        <dbReference type="Pfam" id="PF24320"/>
    </source>
</evidence>
<evidence type="ECO:0000313" key="4">
    <source>
        <dbReference type="EMBL" id="KAI1857130.1"/>
    </source>
</evidence>
<keyword evidence="5" id="KW-1185">Reference proteome</keyword>
<comment type="caution">
    <text evidence="4">The sequence shown here is derived from an EMBL/GenBank/DDBJ whole genome shotgun (WGS) entry which is preliminary data.</text>
</comment>
<dbReference type="Pfam" id="PF24320">
    <property type="entry name" value="DUF7492"/>
    <property type="match status" value="1"/>
</dbReference>
<keyword evidence="2" id="KW-0732">Signal</keyword>
<dbReference type="InterPro" id="IPR055915">
    <property type="entry name" value="DUF7492"/>
</dbReference>
<organism evidence="4 5">
    <name type="scientific">Neoarthrinium moseri</name>
    <dbReference type="NCBI Taxonomy" id="1658444"/>
    <lineage>
        <taxon>Eukaryota</taxon>
        <taxon>Fungi</taxon>
        <taxon>Dikarya</taxon>
        <taxon>Ascomycota</taxon>
        <taxon>Pezizomycotina</taxon>
        <taxon>Sordariomycetes</taxon>
        <taxon>Xylariomycetidae</taxon>
        <taxon>Amphisphaeriales</taxon>
        <taxon>Apiosporaceae</taxon>
        <taxon>Neoarthrinium</taxon>
    </lineage>
</organism>
<feature type="region of interest" description="Disordered" evidence="1">
    <location>
        <begin position="297"/>
        <end position="317"/>
    </location>
</feature>
<gene>
    <name evidence="4" type="ORF">JX265_011331</name>
</gene>
<evidence type="ECO:0000256" key="1">
    <source>
        <dbReference type="SAM" id="MobiDB-lite"/>
    </source>
</evidence>
<proteinExistence type="predicted"/>
<reference evidence="4" key="1">
    <citation type="submission" date="2021-03" db="EMBL/GenBank/DDBJ databases">
        <title>Revisited historic fungal species revealed as producer of novel bioactive compounds through whole genome sequencing and comparative genomics.</title>
        <authorList>
            <person name="Vignolle G.A."/>
            <person name="Hochenegger N."/>
            <person name="Mach R.L."/>
            <person name="Mach-Aigner A.R."/>
            <person name="Javad Rahimi M."/>
            <person name="Salim K.A."/>
            <person name="Chan C.M."/>
            <person name="Lim L.B.L."/>
            <person name="Cai F."/>
            <person name="Druzhinina I.S."/>
            <person name="U'Ren J.M."/>
            <person name="Derntl C."/>
        </authorList>
    </citation>
    <scope>NUCLEOTIDE SEQUENCE</scope>
    <source>
        <strain evidence="4">TUCIM 5799</strain>
    </source>
</reference>
<feature type="domain" description="DUF7492" evidence="3">
    <location>
        <begin position="19"/>
        <end position="262"/>
    </location>
</feature>
<evidence type="ECO:0000256" key="2">
    <source>
        <dbReference type="SAM" id="SignalP"/>
    </source>
</evidence>
<dbReference type="Proteomes" id="UP000829685">
    <property type="component" value="Unassembled WGS sequence"/>
</dbReference>
<accession>A0A9Q0AJL0</accession>
<dbReference type="AlphaFoldDB" id="A0A9Q0AJL0"/>
<feature type="signal peptide" evidence="2">
    <location>
        <begin position="1"/>
        <end position="21"/>
    </location>
</feature>
<feature type="compositionally biased region" description="Low complexity" evidence="1">
    <location>
        <begin position="297"/>
        <end position="309"/>
    </location>
</feature>
<feature type="chain" id="PRO_5040368334" description="DUF7492 domain-containing protein" evidence="2">
    <location>
        <begin position="22"/>
        <end position="399"/>
    </location>
</feature>
<dbReference type="EMBL" id="JAFIMR010000041">
    <property type="protein sequence ID" value="KAI1857130.1"/>
    <property type="molecule type" value="Genomic_DNA"/>
</dbReference>
<evidence type="ECO:0000313" key="5">
    <source>
        <dbReference type="Proteomes" id="UP000829685"/>
    </source>
</evidence>